<evidence type="ECO:0000259" key="1">
    <source>
        <dbReference type="Pfam" id="PF04582"/>
    </source>
</evidence>
<organism evidence="3">
    <name type="scientific">Avian orthoreovirus</name>
    <dbReference type="NCBI Taxonomy" id="38170"/>
    <lineage>
        <taxon>Viruses</taxon>
        <taxon>Riboviria</taxon>
        <taxon>Orthornavirae</taxon>
        <taxon>Duplornaviricota</taxon>
        <taxon>Resentoviricetes</taxon>
        <taxon>Reovirales</taxon>
        <taxon>Spinareoviridae</taxon>
        <taxon>Orthoreovirus</taxon>
        <taxon>Orthoreovirus avis</taxon>
    </lineage>
</organism>
<dbReference type="Gene3D" id="2.60.90.40">
    <property type="match status" value="1"/>
</dbReference>
<dbReference type="EMBL" id="LC035389">
    <property type="protein sequence ID" value="BAQ95395.1"/>
    <property type="molecule type" value="Genomic_RNA"/>
</dbReference>
<accession>A0A0E3VJA1</accession>
<dbReference type="Gene3D" id="1.10.287.1490">
    <property type="match status" value="1"/>
</dbReference>
<dbReference type="InterPro" id="IPR007662">
    <property type="entry name" value="SigmaC_C"/>
</dbReference>
<evidence type="ECO:0000259" key="2">
    <source>
        <dbReference type="Pfam" id="PF17750"/>
    </source>
</evidence>
<feature type="domain" description="Reovirus sigma C capsid protein C-terminal" evidence="1">
    <location>
        <begin position="197"/>
        <end position="326"/>
    </location>
</feature>
<reference evidence="3" key="1">
    <citation type="submission" date="2015-03" db="EMBL/GenBank/DDBJ databases">
        <title>S1 gene of avian orthoreovirus isolated from tree sparrow.</title>
        <authorList>
            <person name="Yamamoto E."/>
        </authorList>
    </citation>
    <scope>NUCLEOTIDE SEQUENCE</scope>
    <source>
        <strain evidence="3">ARV/Sparrow/Kagawa/22/2006</strain>
    </source>
</reference>
<dbReference type="InterPro" id="IPR041345">
    <property type="entry name" value="Reo_sigmaC_M"/>
</dbReference>
<dbReference type="Pfam" id="PF04582">
    <property type="entry name" value="Reo_sigmaC"/>
    <property type="match status" value="1"/>
</dbReference>
<name>A0A0E3VJA1_9REOV</name>
<gene>
    <name evidence="3" type="primary">sigma C</name>
</gene>
<sequence>MSLTVQQRREVVALILSLSQSSGGAPNDLESVYSRLAALEDGLAHANDSVASISDAVSSVAVDLRDVITSLADVSATVTSLSLSITSLTSTSKDLAERVSSITTRLQELENTTASQSLTLSELTKDVANLKTDVSRHGLSLDDLTRRVVALESAGGGELTFDAPLVLTDGKVTLDMSPYFCSATPNLSSYSTPAQLLLLQWLVSSTSGASSSTATFNVNVHVHGTRCDVIASTIQSLTVSDRDVTLSFSLTRIINPPSDVSRLVPSSAFQAASFPVDVSYTRNGTASSWHVYGSFSDAQTFRVTFSTGGSGTANLTYVTLRYGFDT</sequence>
<evidence type="ECO:0000313" key="3">
    <source>
        <dbReference type="EMBL" id="BAQ95395.1"/>
    </source>
</evidence>
<dbReference type="Gene3D" id="2.10.25.20">
    <property type="entry name" value="reovirus attachment protein sigma1, domain 1"/>
    <property type="match status" value="1"/>
</dbReference>
<dbReference type="Pfam" id="PF17750">
    <property type="entry name" value="Reo_sigmaC_M"/>
    <property type="match status" value="1"/>
</dbReference>
<proteinExistence type="predicted"/>
<protein>
    <submittedName>
        <fullName evidence="3">Virus-cell attachment protein sigma C</fullName>
    </submittedName>
</protein>
<feature type="domain" description="Reovirus sigma C capsid protein triple beta spiral" evidence="2">
    <location>
        <begin position="157"/>
        <end position="192"/>
    </location>
</feature>